<name>A0A1I5MA84_9BACT</name>
<dbReference type="GO" id="GO:0003723">
    <property type="term" value="F:RNA binding"/>
    <property type="evidence" value="ECO:0007669"/>
    <property type="project" value="UniProtKB-UniRule"/>
</dbReference>
<dbReference type="Pfam" id="PF01029">
    <property type="entry name" value="NusB"/>
    <property type="match status" value="1"/>
</dbReference>
<protein>
    <recommendedName>
        <fullName evidence="6">Transcription antitermination protein NusB</fullName>
    </recommendedName>
    <alternativeName>
        <fullName evidence="6">Antitermination factor NusB</fullName>
    </alternativeName>
</protein>
<dbReference type="Proteomes" id="UP000199227">
    <property type="component" value="Unassembled WGS sequence"/>
</dbReference>
<dbReference type="InterPro" id="IPR006027">
    <property type="entry name" value="NusB_RsmB_TIM44"/>
</dbReference>
<dbReference type="RefSeq" id="WP_092911021.1">
    <property type="nucleotide sequence ID" value="NZ_FOXB01000005.1"/>
</dbReference>
<dbReference type="HAMAP" id="MF_00073">
    <property type="entry name" value="NusB"/>
    <property type="match status" value="1"/>
</dbReference>
<evidence type="ECO:0000256" key="4">
    <source>
        <dbReference type="ARBA" id="ARBA00023015"/>
    </source>
</evidence>
<proteinExistence type="inferred from homology"/>
<keyword evidence="2 6" id="KW-0889">Transcription antitermination</keyword>
<keyword evidence="9" id="KW-1185">Reference proteome</keyword>
<keyword evidence="5 6" id="KW-0804">Transcription</keyword>
<keyword evidence="3 6" id="KW-0694">RNA-binding</keyword>
<dbReference type="AlphaFoldDB" id="A0A1I5MA84"/>
<feature type="domain" description="NusB/RsmB/TIM44" evidence="7">
    <location>
        <begin position="5"/>
        <end position="130"/>
    </location>
</feature>
<dbReference type="InterPro" id="IPR011605">
    <property type="entry name" value="NusB_fam"/>
</dbReference>
<evidence type="ECO:0000256" key="1">
    <source>
        <dbReference type="ARBA" id="ARBA00005952"/>
    </source>
</evidence>
<dbReference type="CDD" id="cd00619">
    <property type="entry name" value="Terminator_NusB"/>
    <property type="match status" value="1"/>
</dbReference>
<sequence>MATRHQSRGAVIGLLYAHDIGNPEVQQFSEDLLEEKKIRNKQREFALGLYNGVLSHLETIDSEIKAHLKDWDFERLDHVDKSILRLGTYELLYTELDRAVVINEAVELAKELGSDQSPKFVNGVLDAIEKTTSKKGEEA</sequence>
<dbReference type="STRING" id="223786.SAMN05216234_10558"/>
<reference evidence="8 9" key="1">
    <citation type="submission" date="2016-10" db="EMBL/GenBank/DDBJ databases">
        <authorList>
            <person name="de Groot N.N."/>
        </authorList>
    </citation>
    <scope>NUCLEOTIDE SEQUENCE [LARGE SCALE GENOMIC DNA]</scope>
    <source>
        <strain evidence="8 9">EP1-55-1</strain>
    </source>
</reference>
<dbReference type="SUPFAM" id="SSF48013">
    <property type="entry name" value="NusB-like"/>
    <property type="match status" value="1"/>
</dbReference>
<keyword evidence="4 6" id="KW-0805">Transcription regulation</keyword>
<dbReference type="NCBIfam" id="TIGR01951">
    <property type="entry name" value="nusB"/>
    <property type="match status" value="1"/>
</dbReference>
<dbReference type="GO" id="GO:0005829">
    <property type="term" value="C:cytosol"/>
    <property type="evidence" value="ECO:0007669"/>
    <property type="project" value="TreeGrafter"/>
</dbReference>
<accession>A0A1I5MA84</accession>
<dbReference type="PANTHER" id="PTHR11078">
    <property type="entry name" value="N UTILIZATION SUBSTANCE PROTEIN B-RELATED"/>
    <property type="match status" value="1"/>
</dbReference>
<evidence type="ECO:0000256" key="5">
    <source>
        <dbReference type="ARBA" id="ARBA00023163"/>
    </source>
</evidence>
<organism evidence="8 9">
    <name type="scientific">Hydrogenimonas thermophila</name>
    <dbReference type="NCBI Taxonomy" id="223786"/>
    <lineage>
        <taxon>Bacteria</taxon>
        <taxon>Pseudomonadati</taxon>
        <taxon>Campylobacterota</taxon>
        <taxon>Epsilonproteobacteria</taxon>
        <taxon>Campylobacterales</taxon>
        <taxon>Hydrogenimonadaceae</taxon>
        <taxon>Hydrogenimonas</taxon>
    </lineage>
</organism>
<dbReference type="GO" id="GO:0006353">
    <property type="term" value="P:DNA-templated transcription termination"/>
    <property type="evidence" value="ECO:0007669"/>
    <property type="project" value="UniProtKB-UniRule"/>
</dbReference>
<dbReference type="OrthoDB" id="9797817at2"/>
<evidence type="ECO:0000313" key="8">
    <source>
        <dbReference type="EMBL" id="SFP05876.1"/>
    </source>
</evidence>
<evidence type="ECO:0000256" key="3">
    <source>
        <dbReference type="ARBA" id="ARBA00022884"/>
    </source>
</evidence>
<evidence type="ECO:0000259" key="7">
    <source>
        <dbReference type="Pfam" id="PF01029"/>
    </source>
</evidence>
<evidence type="ECO:0000256" key="2">
    <source>
        <dbReference type="ARBA" id="ARBA00022814"/>
    </source>
</evidence>
<dbReference type="Gene3D" id="1.10.940.10">
    <property type="entry name" value="NusB-like"/>
    <property type="match status" value="1"/>
</dbReference>
<comment type="similarity">
    <text evidence="1 6">Belongs to the NusB family.</text>
</comment>
<evidence type="ECO:0000313" key="9">
    <source>
        <dbReference type="Proteomes" id="UP000199227"/>
    </source>
</evidence>
<dbReference type="InterPro" id="IPR035926">
    <property type="entry name" value="NusB-like_sf"/>
</dbReference>
<dbReference type="PANTHER" id="PTHR11078:SF3">
    <property type="entry name" value="ANTITERMINATION NUSB DOMAIN-CONTAINING PROTEIN"/>
    <property type="match status" value="1"/>
</dbReference>
<dbReference type="GO" id="GO:0031564">
    <property type="term" value="P:transcription antitermination"/>
    <property type="evidence" value="ECO:0007669"/>
    <property type="project" value="UniProtKB-KW"/>
</dbReference>
<gene>
    <name evidence="6" type="primary">nusB</name>
    <name evidence="8" type="ORF">SAMN05216234_10558</name>
</gene>
<dbReference type="EMBL" id="FOXB01000005">
    <property type="protein sequence ID" value="SFP05876.1"/>
    <property type="molecule type" value="Genomic_DNA"/>
</dbReference>
<comment type="function">
    <text evidence="6">Involved in transcription antitermination. Required for transcription of ribosomal RNA (rRNA) genes. Binds specifically to the boxA antiterminator sequence of the ribosomal RNA (rrn) operons.</text>
</comment>
<evidence type="ECO:0000256" key="6">
    <source>
        <dbReference type="HAMAP-Rule" id="MF_00073"/>
    </source>
</evidence>